<dbReference type="Gene3D" id="3.30.1370.10">
    <property type="entry name" value="K Homology domain, type 1"/>
    <property type="match status" value="1"/>
</dbReference>
<dbReference type="InterPro" id="IPR004088">
    <property type="entry name" value="KH_dom_type_1"/>
</dbReference>
<dbReference type="SUPFAM" id="SSF54791">
    <property type="entry name" value="Eukaryotic type KH-domain (KH-domain type I)"/>
    <property type="match status" value="1"/>
</dbReference>
<organism evidence="5 6">
    <name type="scientific">Caenorhabditis briggsae</name>
    <dbReference type="NCBI Taxonomy" id="6238"/>
    <lineage>
        <taxon>Eukaryota</taxon>
        <taxon>Metazoa</taxon>
        <taxon>Ecdysozoa</taxon>
        <taxon>Nematoda</taxon>
        <taxon>Chromadorea</taxon>
        <taxon>Rhabditida</taxon>
        <taxon>Rhabditina</taxon>
        <taxon>Rhabditomorpha</taxon>
        <taxon>Rhabditoidea</taxon>
        <taxon>Rhabditidae</taxon>
        <taxon>Peloderinae</taxon>
        <taxon>Caenorhabditis</taxon>
    </lineage>
</organism>
<dbReference type="Pfam" id="PF00013">
    <property type="entry name" value="KH_1"/>
    <property type="match status" value="1"/>
</dbReference>
<dbReference type="Proteomes" id="UP000829354">
    <property type="component" value="Chromosome IV"/>
</dbReference>
<sequence length="597" mass="66843">MTYSNAEVIWPSQLKIGAKTKKDPYVKVIGSIEQIESARTLILNSLQIKKERIGLKMELHHSLHSHIIGKGGRGIQKVMKITSCHIHFPDSNKYSESNKSDQVSISGTPMNVYEALKHLRAMCPLTVYMKLPWYNLGQPDLRPLMSQMDLEVSVEQNIYSLAIKMSGSQDSSVLFAIRLVLHHFLLTEEYVNISTNVLAREELNYQLENSDEHRQRIREVCNKNNVTIQTFPETHTISIVGSPAGVLKVRKLLVGLANVIVQFDCNVMDIHYPIQQLEQERGLQIGCKRKNGDIMTITMKSTESKIAEVLQSRELLLALPPTTYSSPDDYDPSPVMNVTGPATLIPLQTELASGVRVFLTPPIESPRSPDPDESPLAASILKGAKDISKNSDIWKKKPKPDRGEMLMKATQAIFDDTVLSSPRYPTDLWSGYGFSSSLPADLLKGMMDLSANESSTTTNSSLLMNHSQRGLCSVREEDEELSDFSASSTNYGMSRVFEQPSRNVFSASTSVFDSNSLPYDLQWDINYFTDPSMVLAQLGCSEYMIQLRDQEIDMHAFLLLDEQNLKDIGVSTIGARKKIHHAILKLRDSARLNGYAV</sequence>
<evidence type="ECO:0000259" key="4">
    <source>
        <dbReference type="PROSITE" id="PS50105"/>
    </source>
</evidence>
<dbReference type="InterPro" id="IPR013761">
    <property type="entry name" value="SAM/pointed_sf"/>
</dbReference>
<feature type="domain" description="SAM" evidence="4">
    <location>
        <begin position="523"/>
        <end position="589"/>
    </location>
</feature>
<dbReference type="PROSITE" id="PS50084">
    <property type="entry name" value="KH_TYPE_1"/>
    <property type="match status" value="1"/>
</dbReference>
<dbReference type="InterPro" id="IPR047549">
    <property type="entry name" value="BICC1_KH-I_rpt1"/>
</dbReference>
<dbReference type="PANTHER" id="PTHR10627">
    <property type="entry name" value="SCP160"/>
    <property type="match status" value="1"/>
</dbReference>
<dbReference type="PROSITE" id="PS50105">
    <property type="entry name" value="SAM_DOMAIN"/>
    <property type="match status" value="1"/>
</dbReference>
<evidence type="ECO:0000256" key="3">
    <source>
        <dbReference type="PROSITE-ProRule" id="PRU00117"/>
    </source>
</evidence>
<accession>A0AAE9EV88</accession>
<dbReference type="InterPro" id="IPR001660">
    <property type="entry name" value="SAM"/>
</dbReference>
<dbReference type="GO" id="GO:0003723">
    <property type="term" value="F:RNA binding"/>
    <property type="evidence" value="ECO:0007669"/>
    <property type="project" value="UniProtKB-UniRule"/>
</dbReference>
<evidence type="ECO:0000313" key="5">
    <source>
        <dbReference type="EMBL" id="UMM28505.1"/>
    </source>
</evidence>
<dbReference type="SMART" id="SM00454">
    <property type="entry name" value="SAM"/>
    <property type="match status" value="1"/>
</dbReference>
<evidence type="ECO:0000256" key="2">
    <source>
        <dbReference type="ARBA" id="ARBA00022737"/>
    </source>
</evidence>
<dbReference type="AlphaFoldDB" id="A0AAE9EV88"/>
<dbReference type="EMBL" id="CP092623">
    <property type="protein sequence ID" value="UMM28505.1"/>
    <property type="molecule type" value="Genomic_DNA"/>
</dbReference>
<dbReference type="Gene3D" id="1.10.150.50">
    <property type="entry name" value="Transcription Factor, Ets-1"/>
    <property type="match status" value="1"/>
</dbReference>
<keyword evidence="2" id="KW-0677">Repeat</keyword>
<dbReference type="PANTHER" id="PTHR10627:SF69">
    <property type="entry name" value="PROTEIN BICAUDAL C"/>
    <property type="match status" value="1"/>
</dbReference>
<evidence type="ECO:0000313" key="6">
    <source>
        <dbReference type="Proteomes" id="UP000829354"/>
    </source>
</evidence>
<comment type="similarity">
    <text evidence="1">Belongs to the BicC family.</text>
</comment>
<protein>
    <recommendedName>
        <fullName evidence="4">SAM domain-containing protein</fullName>
    </recommendedName>
</protein>
<dbReference type="SUPFAM" id="SSF47769">
    <property type="entry name" value="SAM/Pointed domain"/>
    <property type="match status" value="1"/>
</dbReference>
<keyword evidence="6" id="KW-1185">Reference proteome</keyword>
<name>A0AAE9EV88_CAEBR</name>
<proteinExistence type="inferred from homology"/>
<reference evidence="5 6" key="1">
    <citation type="submission" date="2022-04" db="EMBL/GenBank/DDBJ databases">
        <title>Chromosome-level reference genomes for two strains of Caenorhabditis briggsae: an improved platform for comparative genomics.</title>
        <authorList>
            <person name="Stevens L."/>
            <person name="Andersen E."/>
        </authorList>
    </citation>
    <scope>NUCLEOTIDE SEQUENCE [LARGE SCALE GENOMIC DNA]</scope>
    <source>
        <strain evidence="5">VX34</strain>
        <tissue evidence="5">Whole-organism</tissue>
    </source>
</reference>
<dbReference type="CDD" id="cd22421">
    <property type="entry name" value="KH-I_BICC1_rpt2"/>
    <property type="match status" value="1"/>
</dbReference>
<gene>
    <name evidence="5" type="ORF">L5515_011316</name>
</gene>
<dbReference type="Pfam" id="PF24234">
    <property type="entry name" value="KH_BICC1_1st"/>
    <property type="match status" value="1"/>
</dbReference>
<evidence type="ECO:0000256" key="1">
    <source>
        <dbReference type="ARBA" id="ARBA00007662"/>
    </source>
</evidence>
<dbReference type="InterPro" id="IPR036612">
    <property type="entry name" value="KH_dom_type_1_sf"/>
</dbReference>
<dbReference type="InterPro" id="IPR047554">
    <property type="entry name" value="BICC1_KH-I_rpt2"/>
</dbReference>
<dbReference type="Pfam" id="PF00536">
    <property type="entry name" value="SAM_1"/>
    <property type="match status" value="1"/>
</dbReference>
<dbReference type="InterPro" id="IPR004087">
    <property type="entry name" value="KH_dom"/>
</dbReference>
<dbReference type="SMART" id="SM00322">
    <property type="entry name" value="KH"/>
    <property type="match status" value="1"/>
</dbReference>
<keyword evidence="3" id="KW-0694">RNA-binding</keyword>